<keyword evidence="3" id="KW-0862">Zinc</keyword>
<dbReference type="GO" id="GO:0008270">
    <property type="term" value="F:zinc ion binding"/>
    <property type="evidence" value="ECO:0007669"/>
    <property type="project" value="UniProtKB-KW"/>
</dbReference>
<dbReference type="AlphaFoldDB" id="A0A8B8F9L6"/>
<dbReference type="Gene3D" id="3.30.40.10">
    <property type="entry name" value="Zinc/RING finger domain, C3HC4 (zinc finger)"/>
    <property type="match status" value="2"/>
</dbReference>
<dbReference type="InterPro" id="IPR001370">
    <property type="entry name" value="BIR_rpt"/>
</dbReference>
<protein>
    <submittedName>
        <fullName evidence="7">Death-associated inhibitor of apoptosis 1-like</fullName>
    </submittedName>
</protein>
<evidence type="ECO:0000313" key="6">
    <source>
        <dbReference type="Proteomes" id="UP000694846"/>
    </source>
</evidence>
<dbReference type="PANTHER" id="PTHR10044:SF139">
    <property type="entry name" value="DEATH-ASSOCIATED INHIBITOR OF APOPTOSIS 2"/>
    <property type="match status" value="1"/>
</dbReference>
<keyword evidence="2 4" id="KW-0479">Metal-binding</keyword>
<evidence type="ECO:0000256" key="1">
    <source>
        <dbReference type="ARBA" id="ARBA00006672"/>
    </source>
</evidence>
<dbReference type="InterPro" id="IPR050784">
    <property type="entry name" value="IAP"/>
</dbReference>
<dbReference type="PANTHER" id="PTHR10044">
    <property type="entry name" value="INHIBITOR OF APOPTOSIS"/>
    <property type="match status" value="1"/>
</dbReference>
<dbReference type="SMART" id="SM00184">
    <property type="entry name" value="RING"/>
    <property type="match status" value="2"/>
</dbReference>
<dbReference type="InterPro" id="IPR001841">
    <property type="entry name" value="Znf_RING"/>
</dbReference>
<dbReference type="Gene3D" id="1.10.1170.10">
    <property type="entry name" value="Inhibitor Of Apoptosis Protein (2mihbC-IAP-1), Chain A"/>
    <property type="match status" value="1"/>
</dbReference>
<dbReference type="Pfam" id="PF00653">
    <property type="entry name" value="BIR"/>
    <property type="match status" value="1"/>
</dbReference>
<evidence type="ECO:0000313" key="7">
    <source>
        <dbReference type="RefSeq" id="XP_025407311.1"/>
    </source>
</evidence>
<evidence type="ECO:0000259" key="5">
    <source>
        <dbReference type="PROSITE" id="PS50089"/>
    </source>
</evidence>
<dbReference type="SUPFAM" id="SSF57924">
    <property type="entry name" value="Inhibitor of apoptosis (IAP) repeat"/>
    <property type="match status" value="1"/>
</dbReference>
<comment type="similarity">
    <text evidence="1">Belongs to the IAP family.</text>
</comment>
<dbReference type="GO" id="GO:0051726">
    <property type="term" value="P:regulation of cell cycle"/>
    <property type="evidence" value="ECO:0007669"/>
    <property type="project" value="TreeGrafter"/>
</dbReference>
<evidence type="ECO:0000256" key="2">
    <source>
        <dbReference type="ARBA" id="ARBA00022771"/>
    </source>
</evidence>
<accession>A0A8B8F9L6</accession>
<dbReference type="OrthoDB" id="1711136at2759"/>
<proteinExistence type="inferred from homology"/>
<keyword evidence="2 4" id="KW-0863">Zinc-finger</keyword>
<organism evidence="6 7">
    <name type="scientific">Sipha flava</name>
    <name type="common">yellow sugarcane aphid</name>
    <dbReference type="NCBI Taxonomy" id="143950"/>
    <lineage>
        <taxon>Eukaryota</taxon>
        <taxon>Metazoa</taxon>
        <taxon>Ecdysozoa</taxon>
        <taxon>Arthropoda</taxon>
        <taxon>Hexapoda</taxon>
        <taxon>Insecta</taxon>
        <taxon>Pterygota</taxon>
        <taxon>Neoptera</taxon>
        <taxon>Paraneoptera</taxon>
        <taxon>Hemiptera</taxon>
        <taxon>Sternorrhyncha</taxon>
        <taxon>Aphidomorpha</taxon>
        <taxon>Aphidoidea</taxon>
        <taxon>Aphididae</taxon>
        <taxon>Sipha</taxon>
    </lineage>
</organism>
<dbReference type="SMART" id="SM00238">
    <property type="entry name" value="BIR"/>
    <property type="match status" value="1"/>
</dbReference>
<sequence>MVHERNQMFITVESRLKTFDTLYIKLSVNLITLCEAGFFYEGPSDKDRVKCFCCELILNISEMNFDAWKIHALGKPDCLFLLLTKGKDFVRQTLGRYHPIPKISHDYFIKLLTYQVSEEDGAVYPLVIRKIKNMDRLRDLKPRSQLQENSGPDSLLCKICFKEKLEVLSISCGHVFACIQCVVAVPDCAVCRHLFTVLIRIYLDFDRVVEKKSPLKHPFTSAAVRIDGAFNPVLCQVCQKLPVQVAIAPCRHAYACFECAIDSKICLICSTKAFAFIYLYL</sequence>
<reference evidence="7" key="1">
    <citation type="submission" date="2025-08" db="UniProtKB">
        <authorList>
            <consortium name="RefSeq"/>
        </authorList>
    </citation>
    <scope>IDENTIFICATION</scope>
    <source>
        <tissue evidence="7">Whole body</tissue>
    </source>
</reference>
<dbReference type="RefSeq" id="XP_025407311.1">
    <property type="nucleotide sequence ID" value="XM_025551526.1"/>
</dbReference>
<dbReference type="GeneID" id="112681260"/>
<name>A0A8B8F9L6_9HEMI</name>
<evidence type="ECO:0000256" key="3">
    <source>
        <dbReference type="ARBA" id="ARBA00022833"/>
    </source>
</evidence>
<dbReference type="Proteomes" id="UP000694846">
    <property type="component" value="Unplaced"/>
</dbReference>
<dbReference type="GO" id="GO:0005737">
    <property type="term" value="C:cytoplasm"/>
    <property type="evidence" value="ECO:0007669"/>
    <property type="project" value="TreeGrafter"/>
</dbReference>
<evidence type="ECO:0000256" key="4">
    <source>
        <dbReference type="PROSITE-ProRule" id="PRU00175"/>
    </source>
</evidence>
<dbReference type="Pfam" id="PF13920">
    <property type="entry name" value="zf-C3HC4_3"/>
    <property type="match status" value="2"/>
</dbReference>
<dbReference type="PROSITE" id="PS50089">
    <property type="entry name" value="ZF_RING_2"/>
    <property type="match status" value="1"/>
</dbReference>
<gene>
    <name evidence="7" type="primary">LOC112681260</name>
</gene>
<dbReference type="GO" id="GO:0005634">
    <property type="term" value="C:nucleus"/>
    <property type="evidence" value="ECO:0007669"/>
    <property type="project" value="TreeGrafter"/>
</dbReference>
<keyword evidence="6" id="KW-1185">Reference proteome</keyword>
<dbReference type="InterPro" id="IPR013083">
    <property type="entry name" value="Znf_RING/FYVE/PHD"/>
</dbReference>
<feature type="domain" description="RING-type" evidence="5">
    <location>
        <begin position="157"/>
        <end position="192"/>
    </location>
</feature>
<dbReference type="PROSITE" id="PS50143">
    <property type="entry name" value="BIR_REPEAT_2"/>
    <property type="match status" value="1"/>
</dbReference>